<reference evidence="2" key="1">
    <citation type="submission" date="2022-11" db="EMBL/GenBank/DDBJ databases">
        <title>Genome Resource of Sclerotinia nivalis Strain SnTB1, a Plant Pathogen Isolated from American Ginseng.</title>
        <authorList>
            <person name="Fan S."/>
        </authorList>
    </citation>
    <scope>NUCLEOTIDE SEQUENCE</scope>
    <source>
        <strain evidence="2">SnTB1</strain>
    </source>
</reference>
<dbReference type="Proteomes" id="UP001152300">
    <property type="component" value="Unassembled WGS sequence"/>
</dbReference>
<gene>
    <name evidence="2" type="ORF">OCU04_007241</name>
</gene>
<organism evidence="2 3">
    <name type="scientific">Sclerotinia nivalis</name>
    <dbReference type="NCBI Taxonomy" id="352851"/>
    <lineage>
        <taxon>Eukaryota</taxon>
        <taxon>Fungi</taxon>
        <taxon>Dikarya</taxon>
        <taxon>Ascomycota</taxon>
        <taxon>Pezizomycotina</taxon>
        <taxon>Leotiomycetes</taxon>
        <taxon>Helotiales</taxon>
        <taxon>Sclerotiniaceae</taxon>
        <taxon>Sclerotinia</taxon>
    </lineage>
</organism>
<evidence type="ECO:0000256" key="1">
    <source>
        <dbReference type="SAM" id="MobiDB-lite"/>
    </source>
</evidence>
<evidence type="ECO:0000313" key="2">
    <source>
        <dbReference type="EMBL" id="KAJ8064937.1"/>
    </source>
</evidence>
<feature type="compositionally biased region" description="Pro residues" evidence="1">
    <location>
        <begin position="103"/>
        <end position="118"/>
    </location>
</feature>
<evidence type="ECO:0000313" key="3">
    <source>
        <dbReference type="Proteomes" id="UP001152300"/>
    </source>
</evidence>
<sequence length="188" mass="20998">MYLNSVQQANIDTINWDQNTTLWTDYLNDFWSKVDESQLNQTFGGNATAQANIWPDFIGYRARVFHPQMVYHEAIYKEIIQQYISNTSADSNTATTSSAAPTSTPPPPPPPTPSPPPPTYATGTCCFHLIEWENCNPETEDLYANITLLDNSKKVIYQTPASYFDNEGLGEPINDGNGTPYKALCPVH</sequence>
<protein>
    <submittedName>
        <fullName evidence="2">Uncharacterized protein</fullName>
    </submittedName>
</protein>
<proteinExistence type="predicted"/>
<feature type="region of interest" description="Disordered" evidence="1">
    <location>
        <begin position="90"/>
        <end position="118"/>
    </location>
</feature>
<feature type="compositionally biased region" description="Low complexity" evidence="1">
    <location>
        <begin position="90"/>
        <end position="102"/>
    </location>
</feature>
<dbReference type="EMBL" id="JAPEIS010000007">
    <property type="protein sequence ID" value="KAJ8064937.1"/>
    <property type="molecule type" value="Genomic_DNA"/>
</dbReference>
<accession>A0A9X0DKG7</accession>
<dbReference type="AlphaFoldDB" id="A0A9X0DKG7"/>
<name>A0A9X0DKG7_9HELO</name>
<dbReference type="OrthoDB" id="3553653at2759"/>
<comment type="caution">
    <text evidence="2">The sequence shown here is derived from an EMBL/GenBank/DDBJ whole genome shotgun (WGS) entry which is preliminary data.</text>
</comment>
<keyword evidence="3" id="KW-1185">Reference proteome</keyword>